<dbReference type="RefSeq" id="XP_035322814.1">
    <property type="nucleotide sequence ID" value="XM_035467848.1"/>
</dbReference>
<dbReference type="GO" id="GO:0051083">
    <property type="term" value="P:'de novo' cotranslational protein folding"/>
    <property type="evidence" value="ECO:0007669"/>
    <property type="project" value="TreeGrafter"/>
</dbReference>
<dbReference type="EMBL" id="JAANYQ010000005">
    <property type="protein sequence ID" value="KAF4124162.1"/>
    <property type="molecule type" value="Genomic_DNA"/>
</dbReference>
<proteinExistence type="inferred from homology"/>
<dbReference type="FunFam" id="1.25.40.720:FF:000004">
    <property type="entry name" value="WGS project CABT00000000 data, contig 2.6"/>
    <property type="match status" value="1"/>
</dbReference>
<dbReference type="InterPro" id="IPR038528">
    <property type="entry name" value="TEL2_C_sf"/>
</dbReference>
<dbReference type="GO" id="GO:0051879">
    <property type="term" value="F:Hsp90 protein binding"/>
    <property type="evidence" value="ECO:0007669"/>
    <property type="project" value="TreeGrafter"/>
</dbReference>
<feature type="domain" description="Telomere length regulation protein conserved" evidence="3">
    <location>
        <begin position="586"/>
        <end position="697"/>
    </location>
</feature>
<dbReference type="Proteomes" id="UP000749293">
    <property type="component" value="Unassembled WGS sequence"/>
</dbReference>
<accession>A0A9P4YYK1</accession>
<dbReference type="InterPro" id="IPR051970">
    <property type="entry name" value="TEL2_Regulation"/>
</dbReference>
<feature type="compositionally biased region" description="Acidic residues" evidence="2">
    <location>
        <begin position="545"/>
        <end position="558"/>
    </location>
</feature>
<dbReference type="Pfam" id="PF10193">
    <property type="entry name" value="Telomere_reg-2"/>
    <property type="match status" value="1"/>
</dbReference>
<dbReference type="GO" id="GO:0005829">
    <property type="term" value="C:cytosol"/>
    <property type="evidence" value="ECO:0007669"/>
    <property type="project" value="TreeGrafter"/>
</dbReference>
<protein>
    <submittedName>
        <fullName evidence="4">Telomere length regulation protein</fullName>
    </submittedName>
</protein>
<sequence>MDLTPVSTTFLRARHEKAGDDHGPLLTEVVTTTKKSAPLKPSSIRSTEEALDSLKAQPDYDTLILTLQFLAGGALRDALGPQSAAIIRILVTEIAPNYWPLFLSDGSSDIALFIRCLQSVTGVNALISHLRGLIQESKNGSRHSKRPDIPLNLDLFLDILAATLEGDDTIQRLWVASVSGLPTQALQKAQSQALLSILTGGRLNSTTGEASAISGSREARHESQWVADGFQVSRWLGRNIASWAQETTQDAELRFCSDLFLRALSVGYPDTLIKSLIDSLILSPQSKPDLFARICLSSPSQGTKVLNTVLDFLSDKFLDGANGDDAVAAVAGAINSITRNNQLRIHDLVKWCVAASGAGLGRGIGIRRAVVAVLSQDKETVTTVLEKCLSQFGDELYIKHAPFLQQKEVLLLSAGYVYRLSPIKMTMIIRSGAYLSAISNRIAATQGNTRLLGMIVGESLSGLIDSKEKRLDFHMEEIDTDETERLKRLVHTSDLPRSIKSLLTHISVHDNPSPRQYDAPQTKPRQVRVQKPNLEPEAKPKVVVEEIDSSDDDEEDEGLAPYAKGFDPEDSDDDPTLVHRNKIRPPVYIRDLMAYLRDSESYEKQKIALQTAPVLIRRKANYGTEVSFHADGLAGLLVGVQDKFEMDDFDELRRQSMISLIVAQPQAMAPWFARTFFEGDYSLSQRMSVLIALGLAARDLAGFGKSEHQDAAAFASKRLPEKLEKIYLDSQGQSTGFPASQLQALPATALESITKSLTASFLEPLAAQAADATTGPDALKLETFSTRYKSRSAKKPRVRAIPNTTAAIIANSFFSPLTAHFQFALRSARPVVLHPTLLSLYLQTLGIMVHAAGPSTLSLPQLTAELWNLLLGVRQHVLGDVGATKGWLTAMAVLIDVNEGDMRRLCETQGREVVETREWVSDVFERTRGDDGGEENNVKMLAAGVLIRLGEAIEQYQALLMGDMIGF</sequence>
<organism evidence="4 5">
    <name type="scientific">Geosmithia morbida</name>
    <dbReference type="NCBI Taxonomy" id="1094350"/>
    <lineage>
        <taxon>Eukaryota</taxon>
        <taxon>Fungi</taxon>
        <taxon>Dikarya</taxon>
        <taxon>Ascomycota</taxon>
        <taxon>Pezizomycotina</taxon>
        <taxon>Sordariomycetes</taxon>
        <taxon>Hypocreomycetidae</taxon>
        <taxon>Hypocreales</taxon>
        <taxon>Bionectriaceae</taxon>
        <taxon>Geosmithia</taxon>
    </lineage>
</organism>
<name>A0A9P4YYK1_9HYPO</name>
<gene>
    <name evidence="4" type="ORF">GMORB2_5878</name>
</gene>
<evidence type="ECO:0000313" key="5">
    <source>
        <dbReference type="Proteomes" id="UP000749293"/>
    </source>
</evidence>
<dbReference type="PANTHER" id="PTHR15830:SF10">
    <property type="entry name" value="TELOMERE LENGTH REGULATION PROTEIN TEL2 HOMOLOG"/>
    <property type="match status" value="1"/>
</dbReference>
<keyword evidence="5" id="KW-1185">Reference proteome</keyword>
<reference evidence="4" key="1">
    <citation type="submission" date="2020-03" db="EMBL/GenBank/DDBJ databases">
        <title>Site-based positive gene gene selection in Geosmithia morbida across the United States reveals a broad range of putative effectors and factors for local host and environmental adapation.</title>
        <authorList>
            <person name="Onufrak A."/>
            <person name="Murdoch R.W."/>
            <person name="Gazis R."/>
            <person name="Huff M."/>
            <person name="Staton M."/>
            <person name="Klingeman W."/>
            <person name="Hadziabdic D."/>
        </authorList>
    </citation>
    <scope>NUCLEOTIDE SEQUENCE</scope>
    <source>
        <strain evidence="4">1262</strain>
    </source>
</reference>
<evidence type="ECO:0000256" key="2">
    <source>
        <dbReference type="SAM" id="MobiDB-lite"/>
    </source>
</evidence>
<feature type="compositionally biased region" description="Basic and acidic residues" evidence="2">
    <location>
        <begin position="534"/>
        <end position="544"/>
    </location>
</feature>
<feature type="region of interest" description="Disordered" evidence="2">
    <location>
        <begin position="507"/>
        <end position="579"/>
    </location>
</feature>
<evidence type="ECO:0000259" key="3">
    <source>
        <dbReference type="Pfam" id="PF10193"/>
    </source>
</evidence>
<evidence type="ECO:0000313" key="4">
    <source>
        <dbReference type="EMBL" id="KAF4124162.1"/>
    </source>
</evidence>
<comment type="similarity">
    <text evidence="1">Belongs to the TEL2 family.</text>
</comment>
<dbReference type="GO" id="GO:0042162">
    <property type="term" value="F:telomeric DNA binding"/>
    <property type="evidence" value="ECO:0007669"/>
    <property type="project" value="TreeGrafter"/>
</dbReference>
<dbReference type="Gene3D" id="1.25.40.720">
    <property type="entry name" value="Telomere length regulation protein 2, C-terminal domain"/>
    <property type="match status" value="2"/>
</dbReference>
<dbReference type="InterPro" id="IPR019337">
    <property type="entry name" value="Telomere_length_regulation_dom"/>
</dbReference>
<dbReference type="OrthoDB" id="10258062at2759"/>
<evidence type="ECO:0000256" key="1">
    <source>
        <dbReference type="ARBA" id="ARBA00006133"/>
    </source>
</evidence>
<comment type="caution">
    <text evidence="4">The sequence shown here is derived from an EMBL/GenBank/DDBJ whole genome shotgun (WGS) entry which is preliminary data.</text>
</comment>
<dbReference type="GeneID" id="55972103"/>
<dbReference type="AlphaFoldDB" id="A0A9P4YYK1"/>
<dbReference type="PANTHER" id="PTHR15830">
    <property type="entry name" value="TELOMERE LENGTH REGULATION PROTEIN TEL2 FAMILY MEMBER"/>
    <property type="match status" value="1"/>
</dbReference>